<sequence length="196" mass="21662">MVEQGKKLRIAVIGVGMGGTAIGLDGSWIGVTNAGQKLLDGWLGASEVDKLIDRKYSTYSPRHWKTGEILYHPKVPDVEGLTLEERQELRETSSTIRSDLHLFAYNHLPKDRIHMGKKAIGFGFENDEPHVNFSDGTKVYADIIVAADGVNSRGRFVMECLVPDSEGLTLELRWGQKAPDGLSLFSLAVRCQHALD</sequence>
<evidence type="ECO:0000313" key="2">
    <source>
        <dbReference type="Proteomes" id="UP000766486"/>
    </source>
</evidence>
<evidence type="ECO:0008006" key="3">
    <source>
        <dbReference type="Google" id="ProtNLM"/>
    </source>
</evidence>
<reference evidence="1 2" key="1">
    <citation type="submission" date="2019-06" db="EMBL/GenBank/DDBJ databases">
        <authorList>
            <person name="Broberg M."/>
        </authorList>
    </citation>
    <scope>NUCLEOTIDE SEQUENCE [LARGE SCALE GENOMIC DNA]</scope>
</reference>
<name>A0ABY6U9P7_BIOOC</name>
<dbReference type="EMBL" id="CABFNS010000776">
    <property type="protein sequence ID" value="VUC27843.1"/>
    <property type="molecule type" value="Genomic_DNA"/>
</dbReference>
<comment type="caution">
    <text evidence="1">The sequence shown here is derived from an EMBL/GenBank/DDBJ whole genome shotgun (WGS) entry which is preliminary data.</text>
</comment>
<accession>A0ABY6U9P7</accession>
<protein>
    <recommendedName>
        <fullName evidence="3">FAD-binding domain-containing protein</fullName>
    </recommendedName>
</protein>
<proteinExistence type="predicted"/>
<keyword evidence="2" id="KW-1185">Reference proteome</keyword>
<dbReference type="Gene3D" id="3.50.50.60">
    <property type="entry name" value="FAD/NAD(P)-binding domain"/>
    <property type="match status" value="1"/>
</dbReference>
<dbReference type="InterPro" id="IPR036188">
    <property type="entry name" value="FAD/NAD-bd_sf"/>
</dbReference>
<organism evidence="1 2">
    <name type="scientific">Bionectria ochroleuca</name>
    <name type="common">Gliocladium roseum</name>
    <dbReference type="NCBI Taxonomy" id="29856"/>
    <lineage>
        <taxon>Eukaryota</taxon>
        <taxon>Fungi</taxon>
        <taxon>Dikarya</taxon>
        <taxon>Ascomycota</taxon>
        <taxon>Pezizomycotina</taxon>
        <taxon>Sordariomycetes</taxon>
        <taxon>Hypocreomycetidae</taxon>
        <taxon>Hypocreales</taxon>
        <taxon>Bionectriaceae</taxon>
        <taxon>Clonostachys</taxon>
    </lineage>
</organism>
<dbReference type="SUPFAM" id="SSF51905">
    <property type="entry name" value="FAD/NAD(P)-binding domain"/>
    <property type="match status" value="1"/>
</dbReference>
<evidence type="ECO:0000313" key="1">
    <source>
        <dbReference type="EMBL" id="VUC27843.1"/>
    </source>
</evidence>
<gene>
    <name evidence="1" type="ORF">CLO192961_LOCUS221654</name>
</gene>
<dbReference type="Proteomes" id="UP000766486">
    <property type="component" value="Unassembled WGS sequence"/>
</dbReference>